<dbReference type="PROSITE" id="PS50880">
    <property type="entry name" value="TOPRIM"/>
    <property type="match status" value="1"/>
</dbReference>
<dbReference type="PANTHER" id="PTHR30313">
    <property type="entry name" value="DNA PRIMASE"/>
    <property type="match status" value="1"/>
</dbReference>
<evidence type="ECO:0000256" key="10">
    <source>
        <dbReference type="ARBA" id="ARBA00023125"/>
    </source>
</evidence>
<dbReference type="NCBIfam" id="TIGR01391">
    <property type="entry name" value="dnaG"/>
    <property type="match status" value="1"/>
</dbReference>
<dbReference type="Proteomes" id="UP000078390">
    <property type="component" value="Unassembled WGS sequence"/>
</dbReference>
<dbReference type="Pfam" id="PF01807">
    <property type="entry name" value="Zn_ribbon_DnaG"/>
    <property type="match status" value="1"/>
</dbReference>
<dbReference type="SMART" id="SM00400">
    <property type="entry name" value="ZnF_CHCC"/>
    <property type="match status" value="1"/>
</dbReference>
<dbReference type="InterPro" id="IPR006171">
    <property type="entry name" value="TOPRIM_dom"/>
</dbReference>
<keyword evidence="11 12" id="KW-0804">Transcription</keyword>
<dbReference type="InterPro" id="IPR034151">
    <property type="entry name" value="TOPRIM_DnaG_bac"/>
</dbReference>
<evidence type="ECO:0000256" key="14">
    <source>
        <dbReference type="PIRSR" id="PIRSR002811-1"/>
    </source>
</evidence>
<dbReference type="InterPro" id="IPR030846">
    <property type="entry name" value="DnaG_bac"/>
</dbReference>
<dbReference type="Pfam" id="PF10410">
    <property type="entry name" value="DnaB_bind"/>
    <property type="match status" value="1"/>
</dbReference>
<evidence type="ECO:0000256" key="9">
    <source>
        <dbReference type="ARBA" id="ARBA00022842"/>
    </source>
</evidence>
<evidence type="ECO:0000256" key="6">
    <source>
        <dbReference type="ARBA" id="ARBA00022723"/>
    </source>
</evidence>
<evidence type="ECO:0000313" key="16">
    <source>
        <dbReference type="EMBL" id="OAQ21819.1"/>
    </source>
</evidence>
<evidence type="ECO:0000259" key="15">
    <source>
        <dbReference type="PROSITE" id="PS50880"/>
    </source>
</evidence>
<dbReference type="RefSeq" id="WP_068668619.1">
    <property type="nucleotide sequence ID" value="NZ_LWLG01000001.1"/>
</dbReference>
<evidence type="ECO:0000256" key="4">
    <source>
        <dbReference type="ARBA" id="ARBA00022695"/>
    </source>
</evidence>
<dbReference type="AlphaFoldDB" id="A0A179D7W1"/>
<dbReference type="FunFam" id="3.90.980.10:FF:000001">
    <property type="entry name" value="DNA primase"/>
    <property type="match status" value="1"/>
</dbReference>
<gene>
    <name evidence="12" type="primary">dnaG</name>
    <name evidence="16" type="ORF">TDIS_0337</name>
</gene>
<dbReference type="InterPro" id="IPR006295">
    <property type="entry name" value="DNA_primase_DnaG"/>
</dbReference>
<dbReference type="Pfam" id="PF13155">
    <property type="entry name" value="Toprim_2"/>
    <property type="match status" value="1"/>
</dbReference>
<evidence type="ECO:0000256" key="13">
    <source>
        <dbReference type="PIRNR" id="PIRNR002811"/>
    </source>
</evidence>
<comment type="caution">
    <text evidence="16">The sequence shown here is derived from an EMBL/GenBank/DDBJ whole genome shotgun (WGS) entry which is preliminary data.</text>
</comment>
<evidence type="ECO:0000256" key="8">
    <source>
        <dbReference type="ARBA" id="ARBA00022833"/>
    </source>
</evidence>
<dbReference type="InterPro" id="IPR019475">
    <property type="entry name" value="DNA_primase_DnaB-bd"/>
</dbReference>
<feature type="zinc finger region" description="CHC2-type" evidence="12 14">
    <location>
        <begin position="37"/>
        <end position="61"/>
    </location>
</feature>
<dbReference type="InterPro" id="IPR002694">
    <property type="entry name" value="Znf_CHC2"/>
</dbReference>
<dbReference type="SUPFAM" id="SSF57783">
    <property type="entry name" value="Zinc beta-ribbon"/>
    <property type="match status" value="1"/>
</dbReference>
<dbReference type="Gene3D" id="3.40.1360.10">
    <property type="match status" value="1"/>
</dbReference>
<dbReference type="SMART" id="SM00493">
    <property type="entry name" value="TOPRIM"/>
    <property type="match status" value="1"/>
</dbReference>
<evidence type="ECO:0000256" key="11">
    <source>
        <dbReference type="ARBA" id="ARBA00023163"/>
    </source>
</evidence>
<keyword evidence="9" id="KW-0460">Magnesium</keyword>
<dbReference type="GO" id="GO:0006269">
    <property type="term" value="P:DNA replication, synthesis of primer"/>
    <property type="evidence" value="ECO:0007669"/>
    <property type="project" value="UniProtKB-UniRule"/>
</dbReference>
<dbReference type="InterPro" id="IPR036977">
    <property type="entry name" value="DNA_primase_Znf_CHC2"/>
</dbReference>
<dbReference type="InterPro" id="IPR016136">
    <property type="entry name" value="DNA_helicase_N/primase_C"/>
</dbReference>
<dbReference type="Pfam" id="PF08275">
    <property type="entry name" value="DNAG_N"/>
    <property type="match status" value="1"/>
</dbReference>
<evidence type="ECO:0000256" key="1">
    <source>
        <dbReference type="ARBA" id="ARBA00022478"/>
    </source>
</evidence>
<evidence type="ECO:0000256" key="3">
    <source>
        <dbReference type="ARBA" id="ARBA00022679"/>
    </source>
</evidence>
<organism evidence="16 17">
    <name type="scientific">Thermosulfurimonas dismutans</name>
    <dbReference type="NCBI Taxonomy" id="999894"/>
    <lineage>
        <taxon>Bacteria</taxon>
        <taxon>Pseudomonadati</taxon>
        <taxon>Thermodesulfobacteriota</taxon>
        <taxon>Thermodesulfobacteria</taxon>
        <taxon>Thermodesulfobacteriales</taxon>
        <taxon>Thermodesulfobacteriaceae</taxon>
        <taxon>Thermosulfurimonas</taxon>
    </lineage>
</organism>
<comment type="similarity">
    <text evidence="12 13">Belongs to the DnaG primase family.</text>
</comment>
<evidence type="ECO:0000313" key="17">
    <source>
        <dbReference type="Proteomes" id="UP000078390"/>
    </source>
</evidence>
<keyword evidence="10 12" id="KW-0238">DNA-binding</keyword>
<dbReference type="Gene3D" id="3.90.580.10">
    <property type="entry name" value="Zinc finger, CHC2-type domain"/>
    <property type="match status" value="1"/>
</dbReference>
<protein>
    <recommendedName>
        <fullName evidence="12 13">DNA primase</fullName>
        <ecNumber evidence="12">2.7.7.101</ecNumber>
    </recommendedName>
</protein>
<keyword evidence="2 12" id="KW-0639">Primosome</keyword>
<dbReference type="HAMAP" id="MF_00974">
    <property type="entry name" value="DNA_primase_DnaG"/>
    <property type="match status" value="1"/>
</dbReference>
<comment type="domain">
    <text evidence="12">Contains an N-terminal zinc-binding domain, a central core domain that contains the primase activity, and a C-terminal DnaB-binding domain.</text>
</comment>
<comment type="cofactor">
    <cofactor evidence="12 13 14">
        <name>Zn(2+)</name>
        <dbReference type="ChEBI" id="CHEBI:29105"/>
    </cofactor>
    <text evidence="12 13 14">Binds 1 zinc ion per monomer.</text>
</comment>
<dbReference type="GO" id="GO:0003899">
    <property type="term" value="F:DNA-directed RNA polymerase activity"/>
    <property type="evidence" value="ECO:0007669"/>
    <property type="project" value="UniProtKB-UniRule"/>
</dbReference>
<keyword evidence="7 12" id="KW-0863">Zinc-finger</keyword>
<evidence type="ECO:0000256" key="7">
    <source>
        <dbReference type="ARBA" id="ARBA00022771"/>
    </source>
</evidence>
<keyword evidence="3 12" id="KW-0808">Transferase</keyword>
<dbReference type="GO" id="GO:0003677">
    <property type="term" value="F:DNA binding"/>
    <property type="evidence" value="ECO:0007669"/>
    <property type="project" value="UniProtKB-KW"/>
</dbReference>
<comment type="subunit">
    <text evidence="12">Monomer. Interacts with DnaB.</text>
</comment>
<dbReference type="InterPro" id="IPR050219">
    <property type="entry name" value="DnaG_primase"/>
</dbReference>
<dbReference type="GO" id="GO:0008270">
    <property type="term" value="F:zinc ion binding"/>
    <property type="evidence" value="ECO:0007669"/>
    <property type="project" value="UniProtKB-UniRule"/>
</dbReference>
<dbReference type="STRING" id="999894.TDIS_0337"/>
<name>A0A179D7W1_9BACT</name>
<keyword evidence="8 12" id="KW-0862">Zinc</keyword>
<comment type="function">
    <text evidence="12 13">RNA polymerase that catalyzes the synthesis of short RNA molecules used as primers for DNA polymerase during DNA replication.</text>
</comment>
<keyword evidence="17" id="KW-1185">Reference proteome</keyword>
<dbReference type="GO" id="GO:1990077">
    <property type="term" value="C:primosome complex"/>
    <property type="evidence" value="ECO:0007669"/>
    <property type="project" value="UniProtKB-KW"/>
</dbReference>
<comment type="catalytic activity">
    <reaction evidence="12">
        <text>ssDNA + n NTP = ssDNA/pppN(pN)n-1 hybrid + (n-1) diphosphate.</text>
        <dbReference type="EC" id="2.7.7.101"/>
    </reaction>
</comment>
<proteinExistence type="inferred from homology"/>
<dbReference type="GO" id="GO:0005737">
    <property type="term" value="C:cytoplasm"/>
    <property type="evidence" value="ECO:0007669"/>
    <property type="project" value="TreeGrafter"/>
</dbReference>
<dbReference type="EMBL" id="LWLG01000001">
    <property type="protein sequence ID" value="OAQ21819.1"/>
    <property type="molecule type" value="Genomic_DNA"/>
</dbReference>
<dbReference type="OrthoDB" id="9803773at2"/>
<evidence type="ECO:0000256" key="2">
    <source>
        <dbReference type="ARBA" id="ARBA00022515"/>
    </source>
</evidence>
<dbReference type="PIRSF" id="PIRSF002811">
    <property type="entry name" value="DnaG"/>
    <property type="match status" value="1"/>
</dbReference>
<sequence length="582" mass="66320">MSLNEAVFRIKETVNIVDFISEYVALKKVGRNYVGLCPFHSESKPSFTVNEEKQIFRCFGCGAGGDVIGFYMRITGLSFVEAVRELARRFNIPIEETPYDSEIDEKRKTLYRINEKAARFFRHFLETSPEAERARAYLKERGLSGETAKTFLLGYAPEGGGILASHLRLSGVELPLAEEAGVVIHREDGSFYDRFRGRLIFPIRDVSGRVVAFGGRILAEGEPKYLNSPETPVYHKSRILYGFYESRTYIRQKDSGFLVEGYFDLLTLWDRGIRNVVASCGTALTREHVKLLRRLSRNWYLVFDADPAGERAAVKALGLFFQENLFPKVVFLPSGEDPDSLVRNFGPEAFFREVERAKEALPFLLEYLLREYGTSPQGKSAVVKELREILSGIPDPVVRYEYFRLSAERLGLPVPLLLSESRRETSSPKGTSSTGTPFERALLQFLVHFPSFAAELRALRAEEFLKTPAFRALFENIMKALEDNLPLETLSFSDVDLQALFSELLFSPPPDEPPEEVWAQIKSRLLRERFNQEKTDILSAIREAESSGQKESLLRLLQEYRNLCLQNLLKCRGEGEYKSIQK</sequence>
<dbReference type="PANTHER" id="PTHR30313:SF2">
    <property type="entry name" value="DNA PRIMASE"/>
    <property type="match status" value="1"/>
</dbReference>
<keyword evidence="4 12" id="KW-0548">Nucleotidyltransferase</keyword>
<dbReference type="Gene3D" id="1.10.860.10">
    <property type="entry name" value="DNAb Helicase, Chain A"/>
    <property type="match status" value="1"/>
</dbReference>
<dbReference type="SUPFAM" id="SSF56731">
    <property type="entry name" value="DNA primase core"/>
    <property type="match status" value="1"/>
</dbReference>
<reference evidence="16 17" key="1">
    <citation type="submission" date="2016-04" db="EMBL/GenBank/DDBJ databases">
        <title>Genome analysis of Thermosulfurimonas dismutans, the first thermophilic sulfur-disproportionating bacterium of the phylum Thermodesulfobacteria.</title>
        <authorList>
            <person name="Mardanov A.V."/>
            <person name="Beletsky A.V."/>
            <person name="Kadnikov V.V."/>
            <person name="Slobodkin A.I."/>
            <person name="Ravin N.V."/>
        </authorList>
    </citation>
    <scope>NUCLEOTIDE SEQUENCE [LARGE SCALE GENOMIC DNA]</scope>
    <source>
        <strain evidence="16 17">S95</strain>
    </source>
</reference>
<dbReference type="PATRIC" id="fig|999894.6.peg.338"/>
<dbReference type="InterPro" id="IPR037068">
    <property type="entry name" value="DNA_primase_core_N_sf"/>
</dbReference>
<evidence type="ECO:0000256" key="12">
    <source>
        <dbReference type="HAMAP-Rule" id="MF_00974"/>
    </source>
</evidence>
<keyword evidence="6 12" id="KW-0479">Metal-binding</keyword>
<accession>A0A179D7W1</accession>
<dbReference type="FunFam" id="3.90.580.10:FF:000001">
    <property type="entry name" value="DNA primase"/>
    <property type="match status" value="1"/>
</dbReference>
<keyword evidence="5 12" id="KW-0235">DNA replication</keyword>
<dbReference type="Gene3D" id="3.90.980.10">
    <property type="entry name" value="DNA primase, catalytic core, N-terminal domain"/>
    <property type="match status" value="1"/>
</dbReference>
<dbReference type="GO" id="GO:0000428">
    <property type="term" value="C:DNA-directed RNA polymerase complex"/>
    <property type="evidence" value="ECO:0007669"/>
    <property type="project" value="UniProtKB-KW"/>
</dbReference>
<dbReference type="CDD" id="cd03364">
    <property type="entry name" value="TOPRIM_DnaG_primases"/>
    <property type="match status" value="1"/>
</dbReference>
<feature type="domain" description="Toprim" evidence="15">
    <location>
        <begin position="254"/>
        <end position="337"/>
    </location>
</feature>
<dbReference type="EC" id="2.7.7.101" evidence="12"/>
<evidence type="ECO:0000256" key="5">
    <source>
        <dbReference type="ARBA" id="ARBA00022705"/>
    </source>
</evidence>
<dbReference type="InterPro" id="IPR013264">
    <property type="entry name" value="DNAG_N"/>
</dbReference>
<keyword evidence="1 12" id="KW-0240">DNA-directed RNA polymerase</keyword>